<name>A0ABD3DNV3_9LAMI</name>
<keyword evidence="2" id="KW-0863">Zinc-finger</keyword>
<evidence type="ECO:0000313" key="8">
    <source>
        <dbReference type="Proteomes" id="UP001632038"/>
    </source>
</evidence>
<dbReference type="InterPro" id="IPR013083">
    <property type="entry name" value="Znf_RING/FYVE/PHD"/>
</dbReference>
<feature type="region of interest" description="Disordered" evidence="4">
    <location>
        <begin position="229"/>
        <end position="253"/>
    </location>
</feature>
<dbReference type="PANTHER" id="PTHR46158">
    <property type="entry name" value="OS02G0165000 PROTEIN"/>
    <property type="match status" value="1"/>
</dbReference>
<comment type="caution">
    <text evidence="7">The sequence shown here is derived from an EMBL/GenBank/DDBJ whole genome shotgun (WGS) entry which is preliminary data.</text>
</comment>
<feature type="transmembrane region" description="Helical" evidence="5">
    <location>
        <begin position="433"/>
        <end position="454"/>
    </location>
</feature>
<dbReference type="GO" id="GO:0008270">
    <property type="term" value="F:zinc ion binding"/>
    <property type="evidence" value="ECO:0007669"/>
    <property type="project" value="UniProtKB-KW"/>
</dbReference>
<protein>
    <recommendedName>
        <fullName evidence="6">RING-CH-type domain-containing protein</fullName>
    </recommendedName>
</protein>
<feature type="compositionally biased region" description="Polar residues" evidence="4">
    <location>
        <begin position="38"/>
        <end position="47"/>
    </location>
</feature>
<feature type="domain" description="RING-CH-type" evidence="6">
    <location>
        <begin position="257"/>
        <end position="319"/>
    </location>
</feature>
<evidence type="ECO:0000256" key="2">
    <source>
        <dbReference type="ARBA" id="ARBA00022771"/>
    </source>
</evidence>
<dbReference type="SMART" id="SM00744">
    <property type="entry name" value="RINGv"/>
    <property type="match status" value="1"/>
</dbReference>
<feature type="region of interest" description="Disordered" evidence="4">
    <location>
        <begin position="1"/>
        <end position="49"/>
    </location>
</feature>
<dbReference type="CDD" id="cd16495">
    <property type="entry name" value="RING_CH-C4HC3_MARCH"/>
    <property type="match status" value="1"/>
</dbReference>
<reference evidence="8" key="1">
    <citation type="journal article" date="2024" name="IScience">
        <title>Strigolactones Initiate the Formation of Haustorium-like Structures in Castilleja.</title>
        <authorList>
            <person name="Buerger M."/>
            <person name="Peterson D."/>
            <person name="Chory J."/>
        </authorList>
    </citation>
    <scope>NUCLEOTIDE SEQUENCE [LARGE SCALE GENOMIC DNA]</scope>
</reference>
<dbReference type="SUPFAM" id="SSF57850">
    <property type="entry name" value="RING/U-box"/>
    <property type="match status" value="1"/>
</dbReference>
<dbReference type="Gene3D" id="3.30.40.10">
    <property type="entry name" value="Zinc/RING finger domain, C3HC4 (zinc finger)"/>
    <property type="match status" value="1"/>
</dbReference>
<keyword evidence="5" id="KW-0812">Transmembrane</keyword>
<keyword evidence="8" id="KW-1185">Reference proteome</keyword>
<feature type="transmembrane region" description="Helical" evidence="5">
    <location>
        <begin position="406"/>
        <end position="427"/>
    </location>
</feature>
<evidence type="ECO:0000313" key="7">
    <source>
        <dbReference type="EMBL" id="KAL3642566.1"/>
    </source>
</evidence>
<organism evidence="7 8">
    <name type="scientific">Castilleja foliolosa</name>
    <dbReference type="NCBI Taxonomy" id="1961234"/>
    <lineage>
        <taxon>Eukaryota</taxon>
        <taxon>Viridiplantae</taxon>
        <taxon>Streptophyta</taxon>
        <taxon>Embryophyta</taxon>
        <taxon>Tracheophyta</taxon>
        <taxon>Spermatophyta</taxon>
        <taxon>Magnoliopsida</taxon>
        <taxon>eudicotyledons</taxon>
        <taxon>Gunneridae</taxon>
        <taxon>Pentapetalae</taxon>
        <taxon>asterids</taxon>
        <taxon>lamiids</taxon>
        <taxon>Lamiales</taxon>
        <taxon>Orobanchaceae</taxon>
        <taxon>Pedicularideae</taxon>
        <taxon>Castillejinae</taxon>
        <taxon>Castilleja</taxon>
    </lineage>
</organism>
<keyword evidence="3" id="KW-0862">Zinc</keyword>
<evidence type="ECO:0000256" key="4">
    <source>
        <dbReference type="SAM" id="MobiDB-lite"/>
    </source>
</evidence>
<evidence type="ECO:0000256" key="5">
    <source>
        <dbReference type="SAM" id="Phobius"/>
    </source>
</evidence>
<keyword evidence="5" id="KW-0472">Membrane</keyword>
<proteinExistence type="predicted"/>
<dbReference type="PANTHER" id="PTHR46158:SF10">
    <property type="entry name" value="RING-CH-TYPE DOMAIN-CONTAINING PROTEIN"/>
    <property type="match status" value="1"/>
</dbReference>
<dbReference type="PROSITE" id="PS51292">
    <property type="entry name" value="ZF_RING_CH"/>
    <property type="match status" value="1"/>
</dbReference>
<gene>
    <name evidence="7" type="ORF">CASFOL_013381</name>
</gene>
<evidence type="ECO:0000256" key="3">
    <source>
        <dbReference type="ARBA" id="ARBA00022833"/>
    </source>
</evidence>
<dbReference type="EMBL" id="JAVIJP010000016">
    <property type="protein sequence ID" value="KAL3642566.1"/>
    <property type="molecule type" value="Genomic_DNA"/>
</dbReference>
<dbReference type="InterPro" id="IPR011016">
    <property type="entry name" value="Znf_RING-CH"/>
</dbReference>
<evidence type="ECO:0000259" key="6">
    <source>
        <dbReference type="PROSITE" id="PS51292"/>
    </source>
</evidence>
<feature type="compositionally biased region" description="Polar residues" evidence="4">
    <location>
        <begin position="234"/>
        <end position="243"/>
    </location>
</feature>
<accession>A0ABD3DNV3</accession>
<sequence>MDSAEGESNSAKESDENSDNLPPLSPKAGESSEKVIDGSSSNHQNRAPNLILNIPKPAINGSIDDFVMINMPPSPIPTPKRVNFSPMPSPNRARISGSPGPSFSSQGKLSMKYFIPKLSFKFWNSNAEIEKVGASPEMKSMVRTFSFTKMFRPGIKRTSSLPVIPILHSNPESTHGGFTTNSGYSADVDKGGPQLPSMHRSRSMPVFNEDGSMKRRDYVGSVYRVIPSTRRSTDQTTATSAPSGTIDADEDKNYTEDIPEEDAVCRICLVELAEGSDTLKMECSCKGELALAHQECAIKWFSIKGNKTCDVCQQEVKNLPVTLLRLQNFRNQGRDPYPYEIAQNGIWQDVPVLVILSCLAYFCFLEQLLGSKMGSNAITISLPFSCILGLLASMTSTTMVNKKYTWVYAIIQFVLVVLFAHIFYSLLHVPAVVSILIATFVGFGGLLCGTSLLVEILKWRRTRNDQSTSRHDLAQSNENLETGNVGGQIDSQPNLSEARNQASIIPWSQASMLLVAVS</sequence>
<dbReference type="Pfam" id="PF12906">
    <property type="entry name" value="RINGv"/>
    <property type="match status" value="1"/>
</dbReference>
<evidence type="ECO:0000256" key="1">
    <source>
        <dbReference type="ARBA" id="ARBA00022723"/>
    </source>
</evidence>
<keyword evidence="1" id="KW-0479">Metal-binding</keyword>
<keyword evidence="5" id="KW-1133">Transmembrane helix</keyword>
<feature type="transmembrane region" description="Helical" evidence="5">
    <location>
        <begin position="375"/>
        <end position="394"/>
    </location>
</feature>
<dbReference type="AlphaFoldDB" id="A0ABD3DNV3"/>
<dbReference type="Proteomes" id="UP001632038">
    <property type="component" value="Unassembled WGS sequence"/>
</dbReference>